<dbReference type="Gene3D" id="3.40.50.2300">
    <property type="match status" value="1"/>
</dbReference>
<organism evidence="5 6">
    <name type="scientific">Paenibacillus silagei</name>
    <dbReference type="NCBI Taxonomy" id="1670801"/>
    <lineage>
        <taxon>Bacteria</taxon>
        <taxon>Bacillati</taxon>
        <taxon>Bacillota</taxon>
        <taxon>Bacilli</taxon>
        <taxon>Bacillales</taxon>
        <taxon>Paenibacillaceae</taxon>
        <taxon>Paenibacillus</taxon>
    </lineage>
</organism>
<dbReference type="EMBL" id="JAGGLV010000001">
    <property type="protein sequence ID" value="MBP2110056.1"/>
    <property type="molecule type" value="Genomic_DNA"/>
</dbReference>
<dbReference type="InterPro" id="IPR011006">
    <property type="entry name" value="CheY-like_superfamily"/>
</dbReference>
<dbReference type="InterPro" id="IPR007492">
    <property type="entry name" value="LytTR_DNA-bd_dom"/>
</dbReference>
<evidence type="ECO:0000256" key="1">
    <source>
        <dbReference type="ARBA" id="ARBA00022490"/>
    </source>
</evidence>
<comment type="caution">
    <text evidence="5">The sequence shown here is derived from an EMBL/GenBank/DDBJ whole genome shotgun (WGS) entry which is preliminary data.</text>
</comment>
<evidence type="ECO:0000256" key="3">
    <source>
        <dbReference type="ARBA" id="ARBA00023159"/>
    </source>
</evidence>
<sequence>MKIIICENNDQAALSVHSAIKSIVSELDVSISVPLITSDPRRVIRYLSANNHSDCVYLLELKLQSELNGIDLAKIIRDYDPLGYIVFLTSSFELDLLTYQHKIKAMDYIFKFPFLDLPKRLKLCLSSIIGDFKKINVGHKDNLLTIDTATQVININISEIQFLETDINHRIKIHSLNETIECYGTLKSVESLLPSYFCKVHRSYIVNTRYIKSIDKTQFTLNMTNKETVYVSKRNMQSLLSYFSVSV</sequence>
<accession>A0ABS4NJ47</accession>
<dbReference type="SUPFAM" id="SSF52172">
    <property type="entry name" value="CheY-like"/>
    <property type="match status" value="1"/>
</dbReference>
<evidence type="ECO:0000313" key="6">
    <source>
        <dbReference type="Proteomes" id="UP000773462"/>
    </source>
</evidence>
<evidence type="ECO:0000259" key="4">
    <source>
        <dbReference type="PROSITE" id="PS50930"/>
    </source>
</evidence>
<dbReference type="InterPro" id="IPR046947">
    <property type="entry name" value="LytR-like"/>
</dbReference>
<name>A0ABS4NJ47_9BACL</name>
<reference evidence="5 6" key="1">
    <citation type="submission" date="2021-03" db="EMBL/GenBank/DDBJ databases">
        <title>Genomic Encyclopedia of Type Strains, Phase IV (KMG-IV): sequencing the most valuable type-strain genomes for metagenomic binning, comparative biology and taxonomic classification.</title>
        <authorList>
            <person name="Goeker M."/>
        </authorList>
    </citation>
    <scope>NUCLEOTIDE SEQUENCE [LARGE SCALE GENOMIC DNA]</scope>
    <source>
        <strain evidence="5 6">DSM 101953</strain>
    </source>
</reference>
<gene>
    <name evidence="5" type="ORF">J2Z70_000195</name>
</gene>
<dbReference type="Pfam" id="PF04397">
    <property type="entry name" value="LytTR"/>
    <property type="match status" value="1"/>
</dbReference>
<proteinExistence type="predicted"/>
<evidence type="ECO:0000256" key="2">
    <source>
        <dbReference type="ARBA" id="ARBA00023012"/>
    </source>
</evidence>
<keyword evidence="1" id="KW-0963">Cytoplasm</keyword>
<evidence type="ECO:0000313" key="5">
    <source>
        <dbReference type="EMBL" id="MBP2110056.1"/>
    </source>
</evidence>
<dbReference type="RefSeq" id="WP_209868515.1">
    <property type="nucleotide sequence ID" value="NZ_JAGGLV010000001.1"/>
</dbReference>
<dbReference type="Gene3D" id="2.40.50.1020">
    <property type="entry name" value="LytTr DNA-binding domain"/>
    <property type="match status" value="1"/>
</dbReference>
<keyword evidence="6" id="KW-1185">Reference proteome</keyword>
<keyword evidence="3" id="KW-0010">Activator</keyword>
<protein>
    <submittedName>
        <fullName evidence="5">Two-component system response regulator AgrA</fullName>
    </submittedName>
</protein>
<dbReference type="SMART" id="SM00850">
    <property type="entry name" value="LytTR"/>
    <property type="match status" value="1"/>
</dbReference>
<dbReference type="PANTHER" id="PTHR37299">
    <property type="entry name" value="TRANSCRIPTIONAL REGULATOR-RELATED"/>
    <property type="match status" value="1"/>
</dbReference>
<dbReference type="PANTHER" id="PTHR37299:SF3">
    <property type="entry name" value="STAGE 0 SPORULATION PROTEIN A HOMOLOG"/>
    <property type="match status" value="1"/>
</dbReference>
<dbReference type="PROSITE" id="PS50930">
    <property type="entry name" value="HTH_LYTTR"/>
    <property type="match status" value="1"/>
</dbReference>
<dbReference type="Proteomes" id="UP000773462">
    <property type="component" value="Unassembled WGS sequence"/>
</dbReference>
<keyword evidence="2" id="KW-0902">Two-component regulatory system</keyword>
<feature type="domain" description="HTH LytTR-type" evidence="4">
    <location>
        <begin position="144"/>
        <end position="245"/>
    </location>
</feature>